<evidence type="ECO:0000256" key="2">
    <source>
        <dbReference type="SAM" id="Phobius"/>
    </source>
</evidence>
<comment type="caution">
    <text evidence="4">The sequence shown here is derived from an EMBL/GenBank/DDBJ whole genome shotgun (WGS) entry which is preliminary data.</text>
</comment>
<sequence length="371" mass="38916">MFARGSGYQIWKNLHFEENGLMDQAAPRVVVVGAGVIGASVAWHLARKGARVTVLEKGSSPAGGVTRWSYGWVGTSSSLPSDDPANFASKVQAAVEFKRLERELGSLPITARGSLVWLGSDEETVALIAEQKASGVRMETLSRADLASMEPRLATLPALAAWAPDDFAIEPRDLTHQLLDAASEAGSEIVCGTSVDGVETRGGRVAGVRTTKGVVAADFVVLANASAAVFLAAPFGIALPLREEPAVLMRFAGGAGVLRHLVYGEGVELRSGLADELVSAEDYPDDGQAGLAALADRTATTIARMFALSARPTLLSVNAAYRPMTDDGAPVRRFLPNVEGLYAIVAHPGVILAPQLGRLAADEVLGTEHAR</sequence>
<evidence type="ECO:0000259" key="3">
    <source>
        <dbReference type="Pfam" id="PF01266"/>
    </source>
</evidence>
<dbReference type="Proteomes" id="UP000287687">
    <property type="component" value="Unassembled WGS sequence"/>
</dbReference>
<keyword evidence="2" id="KW-0472">Membrane</keyword>
<dbReference type="GO" id="GO:0016491">
    <property type="term" value="F:oxidoreductase activity"/>
    <property type="evidence" value="ECO:0007669"/>
    <property type="project" value="UniProtKB-KW"/>
</dbReference>
<dbReference type="PANTHER" id="PTHR13847">
    <property type="entry name" value="SARCOSINE DEHYDROGENASE-RELATED"/>
    <property type="match status" value="1"/>
</dbReference>
<name>A0A3S3TU18_9HYPH</name>
<dbReference type="Gene3D" id="3.50.50.60">
    <property type="entry name" value="FAD/NAD(P)-binding domain"/>
    <property type="match status" value="1"/>
</dbReference>
<dbReference type="SUPFAM" id="SSF51905">
    <property type="entry name" value="FAD/NAD(P)-binding domain"/>
    <property type="match status" value="1"/>
</dbReference>
<dbReference type="OrthoDB" id="8993739at2"/>
<feature type="domain" description="FAD dependent oxidoreductase" evidence="3">
    <location>
        <begin position="28"/>
        <end position="362"/>
    </location>
</feature>
<gene>
    <name evidence="4" type="ORF">EPK99_23020</name>
</gene>
<accession>A0A3S3TU18</accession>
<dbReference type="EMBL" id="SBIP01000006">
    <property type="protein sequence ID" value="RWX74780.1"/>
    <property type="molecule type" value="Genomic_DNA"/>
</dbReference>
<dbReference type="PANTHER" id="PTHR13847:SF289">
    <property type="entry name" value="GLYCINE OXIDASE"/>
    <property type="match status" value="1"/>
</dbReference>
<keyword evidence="5" id="KW-1185">Reference proteome</keyword>
<keyword evidence="2" id="KW-0812">Transmembrane</keyword>
<evidence type="ECO:0000256" key="1">
    <source>
        <dbReference type="ARBA" id="ARBA00023002"/>
    </source>
</evidence>
<evidence type="ECO:0000313" key="5">
    <source>
        <dbReference type="Proteomes" id="UP000287687"/>
    </source>
</evidence>
<dbReference type="InterPro" id="IPR036188">
    <property type="entry name" value="FAD/NAD-bd_sf"/>
</dbReference>
<dbReference type="AlphaFoldDB" id="A0A3S3TU18"/>
<keyword evidence="2" id="KW-1133">Transmembrane helix</keyword>
<feature type="transmembrane region" description="Helical" evidence="2">
    <location>
        <begin position="219"/>
        <end position="241"/>
    </location>
</feature>
<dbReference type="Gene3D" id="3.30.9.10">
    <property type="entry name" value="D-Amino Acid Oxidase, subunit A, domain 2"/>
    <property type="match status" value="1"/>
</dbReference>
<evidence type="ECO:0000313" key="4">
    <source>
        <dbReference type="EMBL" id="RWX74780.1"/>
    </source>
</evidence>
<reference evidence="4 5" key="1">
    <citation type="submission" date="2019-01" db="EMBL/GenBank/DDBJ databases">
        <title>The draft genome of Rhizobium sp. 24NR.</title>
        <authorList>
            <person name="Liu L."/>
            <person name="Liang L."/>
            <person name="Shi S."/>
            <person name="Xu L."/>
            <person name="Wang X."/>
            <person name="Li L."/>
            <person name="Zhang X."/>
        </authorList>
    </citation>
    <scope>NUCLEOTIDE SEQUENCE [LARGE SCALE GENOMIC DNA]</scope>
    <source>
        <strain evidence="4 5">24NR</strain>
    </source>
</reference>
<dbReference type="GO" id="GO:0005737">
    <property type="term" value="C:cytoplasm"/>
    <property type="evidence" value="ECO:0007669"/>
    <property type="project" value="TreeGrafter"/>
</dbReference>
<protein>
    <submittedName>
        <fullName evidence="4">FAD-binding oxidoreductase</fullName>
    </submittedName>
</protein>
<keyword evidence="1" id="KW-0560">Oxidoreductase</keyword>
<proteinExistence type="predicted"/>
<dbReference type="InterPro" id="IPR006076">
    <property type="entry name" value="FAD-dep_OxRdtase"/>
</dbReference>
<organism evidence="4 5">
    <name type="scientific">Neorhizobium lilium</name>
    <dbReference type="NCBI Taxonomy" id="2503024"/>
    <lineage>
        <taxon>Bacteria</taxon>
        <taxon>Pseudomonadati</taxon>
        <taxon>Pseudomonadota</taxon>
        <taxon>Alphaproteobacteria</taxon>
        <taxon>Hyphomicrobiales</taxon>
        <taxon>Rhizobiaceae</taxon>
        <taxon>Rhizobium/Agrobacterium group</taxon>
        <taxon>Neorhizobium</taxon>
    </lineage>
</organism>
<dbReference type="Pfam" id="PF01266">
    <property type="entry name" value="DAO"/>
    <property type="match status" value="1"/>
</dbReference>